<dbReference type="InterPro" id="IPR051019">
    <property type="entry name" value="VLCFA-Steroid_DH"/>
</dbReference>
<dbReference type="AlphaFoldDB" id="A0A7M7T298"/>
<evidence type="ECO:0000256" key="2">
    <source>
        <dbReference type="ARBA" id="ARBA00022857"/>
    </source>
</evidence>
<dbReference type="InterPro" id="IPR036291">
    <property type="entry name" value="NAD(P)-bd_dom_sf"/>
</dbReference>
<dbReference type="RefSeq" id="XP_030848623.1">
    <property type="nucleotide sequence ID" value="XM_030992763.1"/>
</dbReference>
<name>A0A7M7T298_STRPU</name>
<dbReference type="PIRSF" id="PIRSF000126">
    <property type="entry name" value="11-beta-HSD1"/>
    <property type="match status" value="1"/>
</dbReference>
<keyword evidence="3" id="KW-0560">Oxidoreductase</keyword>
<dbReference type="Proteomes" id="UP000007110">
    <property type="component" value="Unassembled WGS sequence"/>
</dbReference>
<comment type="similarity">
    <text evidence="1 4">Belongs to the short-chain dehydrogenases/reductases (SDR) family.</text>
</comment>
<dbReference type="EnsemblMetazoa" id="XM_030992763">
    <property type="protein sequence ID" value="XP_030848623"/>
    <property type="gene ID" value="LOC100890830"/>
</dbReference>
<dbReference type="PANTHER" id="PTHR43899">
    <property type="entry name" value="RH59310P"/>
    <property type="match status" value="1"/>
</dbReference>
<dbReference type="OrthoDB" id="5545019at2759"/>
<dbReference type="InParanoid" id="A0A7M7T298"/>
<evidence type="ECO:0000256" key="1">
    <source>
        <dbReference type="ARBA" id="ARBA00006484"/>
    </source>
</evidence>
<dbReference type="InterPro" id="IPR002347">
    <property type="entry name" value="SDR_fam"/>
</dbReference>
<dbReference type="PRINTS" id="PR00081">
    <property type="entry name" value="GDHRDH"/>
</dbReference>
<keyword evidence="7" id="KW-1185">Reference proteome</keyword>
<keyword evidence="2" id="KW-0521">NADP</keyword>
<evidence type="ECO:0000256" key="5">
    <source>
        <dbReference type="SAM" id="Phobius"/>
    </source>
</evidence>
<feature type="transmembrane region" description="Helical" evidence="5">
    <location>
        <begin position="6"/>
        <end position="27"/>
    </location>
</feature>
<dbReference type="PANTHER" id="PTHR43899:SF13">
    <property type="entry name" value="RH59310P"/>
    <property type="match status" value="1"/>
</dbReference>
<accession>A0A7M7T298</accession>
<dbReference type="Gene3D" id="3.40.50.720">
    <property type="entry name" value="NAD(P)-binding Rossmann-like Domain"/>
    <property type="match status" value="1"/>
</dbReference>
<dbReference type="SUPFAM" id="SSF51735">
    <property type="entry name" value="NAD(P)-binding Rossmann-fold domains"/>
    <property type="match status" value="1"/>
</dbReference>
<dbReference type="FunCoup" id="A0A7M7T298">
    <property type="interactions" value="1243"/>
</dbReference>
<proteinExistence type="inferred from homology"/>
<dbReference type="Pfam" id="PF00106">
    <property type="entry name" value="adh_short"/>
    <property type="match status" value="1"/>
</dbReference>
<keyword evidence="5" id="KW-0472">Membrane</keyword>
<sequence length="322" mass="35300">MSSYVPPTVVINIFAVIGVIAALNKILRVLWSILKNVKTFILARPLGLATDPKRHGKWAVVTGATDGIGKAYAEQLAAKGLNIYLLSRSPDKLKDVATQIEQRYKVETKTFAVDFTGGGDIYPSIGDQLTGLDIGVLVNNVGMSYSFPQYFCELADAEKFLPNIININCLSVVMMTNLVLPGMVERKRGIIINVSSASGMNPSPMLTVYSATKVFVDFFSRGLDVEYRSKGIQVQSVMPFYVTTKLSKLRRETMTIPSPTSYVKTALATLGSGNRTNGCLMHNLQGWVVGSVPDWLLDSVQMSIHSAIRKVSLKRLAEKKTK</sequence>
<dbReference type="PRINTS" id="PR00080">
    <property type="entry name" value="SDRFAMILY"/>
</dbReference>
<evidence type="ECO:0000256" key="3">
    <source>
        <dbReference type="ARBA" id="ARBA00023002"/>
    </source>
</evidence>
<dbReference type="KEGG" id="spu:100890830"/>
<dbReference type="CDD" id="cd05356">
    <property type="entry name" value="17beta-HSD1_like_SDR_c"/>
    <property type="match status" value="1"/>
</dbReference>
<protein>
    <submittedName>
        <fullName evidence="6">Uncharacterized protein</fullName>
    </submittedName>
</protein>
<dbReference type="GO" id="GO:0016491">
    <property type="term" value="F:oxidoreductase activity"/>
    <property type="evidence" value="ECO:0000318"/>
    <property type="project" value="GO_Central"/>
</dbReference>
<evidence type="ECO:0000313" key="7">
    <source>
        <dbReference type="Proteomes" id="UP000007110"/>
    </source>
</evidence>
<keyword evidence="5" id="KW-1133">Transmembrane helix</keyword>
<dbReference type="FunFam" id="3.40.50.720:FF:000137">
    <property type="entry name" value="Hydroxysteroid (17-beta) dehydrogenase 3"/>
    <property type="match status" value="1"/>
</dbReference>
<evidence type="ECO:0000256" key="4">
    <source>
        <dbReference type="RuleBase" id="RU000363"/>
    </source>
</evidence>
<organism evidence="6 7">
    <name type="scientific">Strongylocentrotus purpuratus</name>
    <name type="common">Purple sea urchin</name>
    <dbReference type="NCBI Taxonomy" id="7668"/>
    <lineage>
        <taxon>Eukaryota</taxon>
        <taxon>Metazoa</taxon>
        <taxon>Echinodermata</taxon>
        <taxon>Eleutherozoa</taxon>
        <taxon>Echinozoa</taxon>
        <taxon>Echinoidea</taxon>
        <taxon>Euechinoidea</taxon>
        <taxon>Echinacea</taxon>
        <taxon>Camarodonta</taxon>
        <taxon>Echinidea</taxon>
        <taxon>Strongylocentrotidae</taxon>
        <taxon>Strongylocentrotus</taxon>
    </lineage>
</organism>
<reference evidence="6" key="2">
    <citation type="submission" date="2021-01" db="UniProtKB">
        <authorList>
            <consortium name="EnsemblMetazoa"/>
        </authorList>
    </citation>
    <scope>IDENTIFICATION</scope>
</reference>
<keyword evidence="5" id="KW-0812">Transmembrane</keyword>
<dbReference type="GO" id="GO:0005783">
    <property type="term" value="C:endoplasmic reticulum"/>
    <property type="evidence" value="ECO:0000318"/>
    <property type="project" value="GO_Central"/>
</dbReference>
<reference evidence="7" key="1">
    <citation type="submission" date="2015-02" db="EMBL/GenBank/DDBJ databases">
        <title>Genome sequencing for Strongylocentrotus purpuratus.</title>
        <authorList>
            <person name="Murali S."/>
            <person name="Liu Y."/>
            <person name="Vee V."/>
            <person name="English A."/>
            <person name="Wang M."/>
            <person name="Skinner E."/>
            <person name="Han Y."/>
            <person name="Muzny D.M."/>
            <person name="Worley K.C."/>
            <person name="Gibbs R.A."/>
        </authorList>
    </citation>
    <scope>NUCLEOTIDE SEQUENCE</scope>
</reference>
<evidence type="ECO:0000313" key="6">
    <source>
        <dbReference type="EnsemblMetazoa" id="XP_030848623"/>
    </source>
</evidence>
<dbReference type="GeneID" id="100890830"/>
<dbReference type="OMA" id="WTHALLW"/>